<evidence type="ECO:0008006" key="4">
    <source>
        <dbReference type="Google" id="ProtNLM"/>
    </source>
</evidence>
<feature type="transmembrane region" description="Helical" evidence="1">
    <location>
        <begin position="1209"/>
        <end position="1235"/>
    </location>
</feature>
<dbReference type="InterPro" id="IPR039638">
    <property type="entry name" value="MED33A/B"/>
</dbReference>
<dbReference type="PANTHER" id="PTHR33739">
    <property type="entry name" value="OS07G0681500 PROTEIN"/>
    <property type="match status" value="1"/>
</dbReference>
<protein>
    <recommendedName>
        <fullName evidence="4">Mediator of RNA polymerase II transcription subunit 33A</fullName>
    </recommendedName>
</protein>
<dbReference type="PANTHER" id="PTHR33739:SF7">
    <property type="entry name" value="MEDIATOR OF RNA POLYMERASE II TRANSCRIPTION SUBUNIT 33B"/>
    <property type="match status" value="1"/>
</dbReference>
<keyword evidence="1" id="KW-0472">Membrane</keyword>
<feature type="transmembrane region" description="Helical" evidence="1">
    <location>
        <begin position="1167"/>
        <end position="1189"/>
    </location>
</feature>
<dbReference type="Proteomes" id="UP001374535">
    <property type="component" value="Chromosome 4"/>
</dbReference>
<keyword evidence="1" id="KW-1133">Transmembrane helix</keyword>
<proteinExistence type="predicted"/>
<evidence type="ECO:0000313" key="3">
    <source>
        <dbReference type="Proteomes" id="UP001374535"/>
    </source>
</evidence>
<reference evidence="2 3" key="1">
    <citation type="journal article" date="2023" name="Life. Sci Alliance">
        <title>Evolutionary insights into 3D genome organization and epigenetic landscape of Vigna mungo.</title>
        <authorList>
            <person name="Junaid A."/>
            <person name="Singh B."/>
            <person name="Bhatia S."/>
        </authorList>
    </citation>
    <scope>NUCLEOTIDE SEQUENCE [LARGE SCALE GENOMIC DNA]</scope>
    <source>
        <strain evidence="2">Urdbean</strain>
    </source>
</reference>
<sequence length="1339" mass="146612">MEAMMWEGVMELTKWAQEKKTDPLLWSIQVSAALNSAGVSLPSVDLAHRLVSYICFDNHVPLAWKLLEKAMAVRILPPLLALSLLSTRVLPHRHLHPAAYALYIDLLNRHAFSLSSNIHFPNYPKVMASIHHSLRFSQLYSSHDPHPGLVLVHLLFTLVSQLLEASLDDEGLLQHKPRWIARFPDSDVDNMLIDASPNHTKDTLHRKNTAMAIETISLFLHHKVTSRILSLVQRNMPAHWGHFVHQLQRLAANSTVLRSLKQVTPDSLLPLNFNSAPGIKGLSSEWKSTPKLELSAVMAGSCAVQSCNDNWSSLWLPIDLILEDAMDGNHVAEASAVEVLTGLVKALQAVNGAAWHCAFLGLWIAALRLVQRERDPSEGPVPRLDTCLCMLLCITTLVVTNLIEEEEGELIEEAERSPTNQRMDKQALGERRGELVISLQLLGDYEDLLTPPQSVIWGANQAAAKATLFVAGHSGYLEYTNVNDLPTNCSGNLRHLIVEACIARHLLDTSAYFWPGYVSAPFNQLPHSIPNHLPSWSSLMKGSPLTPQLVNVLVATPASSYTFLFPEVQARGCNGSLAEIEKIFEFAINGSDEEKISAATILCGASLVRGWNVQEHIVFFIVKMLSPPVPPKYSGTESYLINHAPLLNVLLIGISSVDSVQIFSLHGVVPLLAAVLMPICEAFGSSVPNVSWTAVTGEKLTCHAVFSNAFILLLRLWRFNHPPVEHVMGGAATPALGSQLGPEYLLLVRNCMLASFGKSPRDRVSCRRFSKMITFSLEPLFMESFPKLNIWYRQHRECIASTCSTLAPGGPVSQIVEALLSMICKKINRSAQSLTPTTSGSSNSSCSSLDDALMKLKVPAWDILEATPFVLYAALTACAHGRLSPRELATGLKDLADFLPATLGTIISYLSAEVTRGIWKPAFMNGTDWPSPAANLSIVEQQIKKILAATGVDVPSLAIGLSSLLSLDESFFVSSIYPFLAFLSLTITYKLDKTYERFVVLAGPSLIALSSGCPWPCMPIVGALWAQKVKRWSDFFVFSASATVFHHSRDAVVQLLRSCFTSTLGLGSACIYNNGGVGTLLGHGFGSHFYRGITPVAPGFLYLRVHRSIRDVMFLTEEIVSLLMLSVRDIANSGLPKGEVEKLKKTKYGMRYGQVSLAASMTRVKHAALIGASFLWISGGSGLVQSLIIETLPSWFLSAQGLEQEGAEPGVVVAMLRGYALACFAVLGGTFAWGIDSSSPASKRRPKVLGIHLDFLANALDGKVSLRCDCATWRAYVSGVMSLMVSCTPQWIQELEVGILKRMSNGLRQMDEEDLALRLLEIRGISVMGEVAEMICQSR</sequence>
<gene>
    <name evidence="2" type="ORF">V8G54_010968</name>
</gene>
<dbReference type="GO" id="GO:0016592">
    <property type="term" value="C:mediator complex"/>
    <property type="evidence" value="ECO:0007669"/>
    <property type="project" value="InterPro"/>
</dbReference>
<dbReference type="GO" id="GO:2000762">
    <property type="term" value="P:regulation of phenylpropanoid metabolic process"/>
    <property type="evidence" value="ECO:0007669"/>
    <property type="project" value="InterPro"/>
</dbReference>
<dbReference type="EMBL" id="CP144697">
    <property type="protein sequence ID" value="WVZ13402.1"/>
    <property type="molecule type" value="Genomic_DNA"/>
</dbReference>
<keyword evidence="1" id="KW-0812">Transmembrane</keyword>
<keyword evidence="3" id="KW-1185">Reference proteome</keyword>
<feature type="transmembrane region" description="Helical" evidence="1">
    <location>
        <begin position="971"/>
        <end position="989"/>
    </location>
</feature>
<evidence type="ECO:0000313" key="2">
    <source>
        <dbReference type="EMBL" id="WVZ13402.1"/>
    </source>
</evidence>
<name>A0AAQ3NRF7_VIGMU</name>
<organism evidence="2 3">
    <name type="scientific">Vigna mungo</name>
    <name type="common">Black gram</name>
    <name type="synonym">Phaseolus mungo</name>
    <dbReference type="NCBI Taxonomy" id="3915"/>
    <lineage>
        <taxon>Eukaryota</taxon>
        <taxon>Viridiplantae</taxon>
        <taxon>Streptophyta</taxon>
        <taxon>Embryophyta</taxon>
        <taxon>Tracheophyta</taxon>
        <taxon>Spermatophyta</taxon>
        <taxon>Magnoliopsida</taxon>
        <taxon>eudicotyledons</taxon>
        <taxon>Gunneridae</taxon>
        <taxon>Pentapetalae</taxon>
        <taxon>rosids</taxon>
        <taxon>fabids</taxon>
        <taxon>Fabales</taxon>
        <taxon>Fabaceae</taxon>
        <taxon>Papilionoideae</taxon>
        <taxon>50 kb inversion clade</taxon>
        <taxon>NPAAA clade</taxon>
        <taxon>indigoferoid/millettioid clade</taxon>
        <taxon>Phaseoleae</taxon>
        <taxon>Vigna</taxon>
    </lineage>
</organism>
<accession>A0AAQ3NRF7</accession>
<evidence type="ECO:0000256" key="1">
    <source>
        <dbReference type="SAM" id="Phobius"/>
    </source>
</evidence>